<proteinExistence type="predicted"/>
<protein>
    <submittedName>
        <fullName evidence="1">Uncharacterized protein</fullName>
    </submittedName>
</protein>
<dbReference type="Proteomes" id="UP001291623">
    <property type="component" value="Unassembled WGS sequence"/>
</dbReference>
<reference evidence="1" key="1">
    <citation type="submission" date="2023-12" db="EMBL/GenBank/DDBJ databases">
        <title>Genome assembly of Anisodus tanguticus.</title>
        <authorList>
            <person name="Wang Y.-J."/>
        </authorList>
    </citation>
    <scope>NUCLEOTIDE SEQUENCE</scope>
    <source>
        <strain evidence="1">KB-2021</strain>
        <tissue evidence="1">Leaf</tissue>
    </source>
</reference>
<name>A0AAE1V1C8_9SOLA</name>
<gene>
    <name evidence="1" type="ORF">RND71_030815</name>
</gene>
<dbReference type="EMBL" id="JAVYJV010000016">
    <property type="protein sequence ID" value="KAK4351502.1"/>
    <property type="molecule type" value="Genomic_DNA"/>
</dbReference>
<keyword evidence="2" id="KW-1185">Reference proteome</keyword>
<evidence type="ECO:0000313" key="1">
    <source>
        <dbReference type="EMBL" id="KAK4351502.1"/>
    </source>
</evidence>
<comment type="caution">
    <text evidence="1">The sequence shown here is derived from an EMBL/GenBank/DDBJ whole genome shotgun (WGS) entry which is preliminary data.</text>
</comment>
<accession>A0AAE1V1C8</accession>
<evidence type="ECO:0000313" key="2">
    <source>
        <dbReference type="Proteomes" id="UP001291623"/>
    </source>
</evidence>
<dbReference type="AlphaFoldDB" id="A0AAE1V1C8"/>
<organism evidence="1 2">
    <name type="scientific">Anisodus tanguticus</name>
    <dbReference type="NCBI Taxonomy" id="243964"/>
    <lineage>
        <taxon>Eukaryota</taxon>
        <taxon>Viridiplantae</taxon>
        <taxon>Streptophyta</taxon>
        <taxon>Embryophyta</taxon>
        <taxon>Tracheophyta</taxon>
        <taxon>Spermatophyta</taxon>
        <taxon>Magnoliopsida</taxon>
        <taxon>eudicotyledons</taxon>
        <taxon>Gunneridae</taxon>
        <taxon>Pentapetalae</taxon>
        <taxon>asterids</taxon>
        <taxon>lamiids</taxon>
        <taxon>Solanales</taxon>
        <taxon>Solanaceae</taxon>
        <taxon>Solanoideae</taxon>
        <taxon>Hyoscyameae</taxon>
        <taxon>Anisodus</taxon>
    </lineage>
</organism>
<sequence>MQMASLQGSLDQRFLMLQKDGCYHIKTTYCMLQPQYPKAPWKIITMHTQIHSIYCWLQKFGIQMPMDCAYNGYARWQREKLVELQSPAVVLQDILHLAQKKLFEVSRRPF</sequence>